<evidence type="ECO:0000256" key="3">
    <source>
        <dbReference type="ARBA" id="ARBA00022574"/>
    </source>
</evidence>
<dbReference type="Pfam" id="PF00400">
    <property type="entry name" value="WD40"/>
    <property type="match status" value="3"/>
</dbReference>
<dbReference type="GO" id="GO:0016070">
    <property type="term" value="P:RNA metabolic process"/>
    <property type="evidence" value="ECO:0007669"/>
    <property type="project" value="UniProtKB-ARBA"/>
</dbReference>
<name>A0A024TE74_9STRA</name>
<comment type="subcellular location">
    <subcellularLocation>
        <location evidence="1">Nucleus</location>
    </subcellularLocation>
</comment>
<feature type="repeat" description="WD" evidence="6">
    <location>
        <begin position="108"/>
        <end position="142"/>
    </location>
</feature>
<evidence type="ECO:0000256" key="1">
    <source>
        <dbReference type="ARBA" id="ARBA00004123"/>
    </source>
</evidence>
<protein>
    <recommendedName>
        <fullName evidence="8">Anaphase-promoting complex subunit 4 WD40 domain-containing protein</fullName>
    </recommendedName>
</protein>
<organism evidence="7">
    <name type="scientific">Aphanomyces invadans</name>
    <dbReference type="NCBI Taxonomy" id="157072"/>
    <lineage>
        <taxon>Eukaryota</taxon>
        <taxon>Sar</taxon>
        <taxon>Stramenopiles</taxon>
        <taxon>Oomycota</taxon>
        <taxon>Saprolegniomycetes</taxon>
        <taxon>Saprolegniales</taxon>
        <taxon>Verrucalvaceae</taxon>
        <taxon>Aphanomyces</taxon>
    </lineage>
</organism>
<dbReference type="PROSITE" id="PS50082">
    <property type="entry name" value="WD_REPEATS_2"/>
    <property type="match status" value="1"/>
</dbReference>
<dbReference type="InterPro" id="IPR001680">
    <property type="entry name" value="WD40_rpt"/>
</dbReference>
<dbReference type="eggNOG" id="KOG1446">
    <property type="taxonomic scope" value="Eukaryota"/>
</dbReference>
<dbReference type="RefSeq" id="XP_008879099.1">
    <property type="nucleotide sequence ID" value="XM_008880877.1"/>
</dbReference>
<dbReference type="AlphaFoldDB" id="A0A024TE74"/>
<dbReference type="SUPFAM" id="SSF50978">
    <property type="entry name" value="WD40 repeat-like"/>
    <property type="match status" value="1"/>
</dbReference>
<comment type="similarity">
    <text evidence="2">Belongs to the WD repeat SWD2 family.</text>
</comment>
<dbReference type="OrthoDB" id="27537at2759"/>
<accession>A0A024TE74</accession>
<evidence type="ECO:0000313" key="7">
    <source>
        <dbReference type="EMBL" id="ETV92348.1"/>
    </source>
</evidence>
<evidence type="ECO:0000256" key="4">
    <source>
        <dbReference type="ARBA" id="ARBA00022737"/>
    </source>
</evidence>
<dbReference type="PANTHER" id="PTHR19861">
    <property type="entry name" value="WD40 REPEAT PROTEIN SWD2"/>
    <property type="match status" value="1"/>
</dbReference>
<dbReference type="SMART" id="SM00320">
    <property type="entry name" value="WD40"/>
    <property type="match status" value="4"/>
</dbReference>
<dbReference type="GeneID" id="20090439"/>
<dbReference type="Gene3D" id="2.130.10.10">
    <property type="entry name" value="YVTN repeat-like/Quinoprotein amine dehydrogenase"/>
    <property type="match status" value="1"/>
</dbReference>
<dbReference type="PANTHER" id="PTHR19861:SF0">
    <property type="entry name" value="WD REPEAT-CONTAINING PROTEIN 82"/>
    <property type="match status" value="1"/>
</dbReference>
<evidence type="ECO:0008006" key="8">
    <source>
        <dbReference type="Google" id="ProtNLM"/>
    </source>
</evidence>
<keyword evidence="4" id="KW-0677">Repeat</keyword>
<dbReference type="STRING" id="157072.A0A024TE74"/>
<sequence>MALPLTEAVVQSYGVAKVFAGEEDALMTSLDFHRTGAYCVTARSDGHISSLNCTSGSLNKMVLSKRYGVDIVRFSHHPDCLLWSSQNEANDHAVRYHSLYDNKFLRYFTGHTKRVTSLTMHPTADEFLTASMDTTVRMWDIRCQSATGLLNCGDASTAVCAAYDSDGLVFGVYTGDSLVRMYDARNFNDGPFAKFSLQDDSISSALRPLLQSRGFKAKLDVHAIQFSADQQHILLNTTAGVLVQLDAFEGKLTRIFASHSNPAGKKLGASYSPDGTYIACGAEDGSLTIYNANTGAVTSPAKSAHIGPVVDVQWNPQRHLIGSVHANTIFWLPASTSS</sequence>
<evidence type="ECO:0000256" key="6">
    <source>
        <dbReference type="PROSITE-ProRule" id="PRU00221"/>
    </source>
</evidence>
<dbReference type="GO" id="GO:0003682">
    <property type="term" value="F:chromatin binding"/>
    <property type="evidence" value="ECO:0007669"/>
    <property type="project" value="TreeGrafter"/>
</dbReference>
<dbReference type="PROSITE" id="PS50294">
    <property type="entry name" value="WD_REPEATS_REGION"/>
    <property type="match status" value="1"/>
</dbReference>
<evidence type="ECO:0000256" key="5">
    <source>
        <dbReference type="ARBA" id="ARBA00023242"/>
    </source>
</evidence>
<dbReference type="InterPro" id="IPR037867">
    <property type="entry name" value="Swd2/WDR82"/>
</dbReference>
<dbReference type="GO" id="GO:0048188">
    <property type="term" value="C:Set1C/COMPASS complex"/>
    <property type="evidence" value="ECO:0007669"/>
    <property type="project" value="TreeGrafter"/>
</dbReference>
<proteinExistence type="inferred from homology"/>
<dbReference type="VEuPathDB" id="FungiDB:H310_13389"/>
<gene>
    <name evidence="7" type="ORF">H310_13389</name>
</gene>
<dbReference type="EMBL" id="KI914001">
    <property type="protein sequence ID" value="ETV92348.1"/>
    <property type="molecule type" value="Genomic_DNA"/>
</dbReference>
<evidence type="ECO:0000256" key="2">
    <source>
        <dbReference type="ARBA" id="ARBA00005616"/>
    </source>
</evidence>
<keyword evidence="3 6" id="KW-0853">WD repeat</keyword>
<reference evidence="7" key="1">
    <citation type="submission" date="2013-12" db="EMBL/GenBank/DDBJ databases">
        <title>The Genome Sequence of Aphanomyces invadans NJM9701.</title>
        <authorList>
            <consortium name="The Broad Institute Genomics Platform"/>
            <person name="Russ C."/>
            <person name="Tyler B."/>
            <person name="van West P."/>
            <person name="Dieguez-Uribeondo J."/>
            <person name="Young S.K."/>
            <person name="Zeng Q."/>
            <person name="Gargeya S."/>
            <person name="Fitzgerald M."/>
            <person name="Abouelleil A."/>
            <person name="Alvarado L."/>
            <person name="Chapman S.B."/>
            <person name="Gainer-Dewar J."/>
            <person name="Goldberg J."/>
            <person name="Griggs A."/>
            <person name="Gujja S."/>
            <person name="Hansen M."/>
            <person name="Howarth C."/>
            <person name="Imamovic A."/>
            <person name="Ireland A."/>
            <person name="Larimer J."/>
            <person name="McCowan C."/>
            <person name="Murphy C."/>
            <person name="Pearson M."/>
            <person name="Poon T.W."/>
            <person name="Priest M."/>
            <person name="Roberts A."/>
            <person name="Saif S."/>
            <person name="Shea T."/>
            <person name="Sykes S."/>
            <person name="Wortman J."/>
            <person name="Nusbaum C."/>
            <person name="Birren B."/>
        </authorList>
    </citation>
    <scope>NUCLEOTIDE SEQUENCE [LARGE SCALE GENOMIC DNA]</scope>
    <source>
        <strain evidence="7">NJM9701</strain>
    </source>
</reference>
<dbReference type="InterPro" id="IPR015943">
    <property type="entry name" value="WD40/YVTN_repeat-like_dom_sf"/>
</dbReference>
<keyword evidence="5" id="KW-0539">Nucleus</keyword>
<dbReference type="InterPro" id="IPR036322">
    <property type="entry name" value="WD40_repeat_dom_sf"/>
</dbReference>